<name>A0A915HTQ4_ROMCU</name>
<evidence type="ECO:0000313" key="1">
    <source>
        <dbReference type="Proteomes" id="UP000887565"/>
    </source>
</evidence>
<dbReference type="Proteomes" id="UP000887565">
    <property type="component" value="Unplaced"/>
</dbReference>
<organism evidence="1 2">
    <name type="scientific">Romanomermis culicivorax</name>
    <name type="common">Nematode worm</name>
    <dbReference type="NCBI Taxonomy" id="13658"/>
    <lineage>
        <taxon>Eukaryota</taxon>
        <taxon>Metazoa</taxon>
        <taxon>Ecdysozoa</taxon>
        <taxon>Nematoda</taxon>
        <taxon>Enoplea</taxon>
        <taxon>Dorylaimia</taxon>
        <taxon>Mermithida</taxon>
        <taxon>Mermithoidea</taxon>
        <taxon>Mermithidae</taxon>
        <taxon>Romanomermis</taxon>
    </lineage>
</organism>
<dbReference type="AlphaFoldDB" id="A0A915HTQ4"/>
<evidence type="ECO:0000313" key="2">
    <source>
        <dbReference type="WBParaSite" id="nRc.2.0.1.t04787-RA"/>
    </source>
</evidence>
<proteinExistence type="predicted"/>
<protein>
    <submittedName>
        <fullName evidence="2">Uncharacterized protein</fullName>
    </submittedName>
</protein>
<dbReference type="WBParaSite" id="nRc.2.0.1.t04787-RA">
    <property type="protein sequence ID" value="nRc.2.0.1.t04787-RA"/>
    <property type="gene ID" value="nRc.2.0.1.g04787"/>
</dbReference>
<keyword evidence="1" id="KW-1185">Reference proteome</keyword>
<sequence length="214" mass="22842">MESMNLIDSSSVTDAMQVVWSTDLAKKYPHLPWRLLNEPFEVEALTAADVVLSVPAALWILGPEVAGWVLEFIANGTIRATPIDKILLDGEPSSPAVDAVCHAVEQGSRNSQPPAVVAALLSTTMTGAQMLVVIAQQQPVAAAINSATEVPNTFGEMLRAIKDDVSIIEATPFLTSTTPQSLKIGVLHEVHPCGGLVNDFPGEELILSDHKDKE</sequence>
<accession>A0A915HTQ4</accession>
<reference evidence="2" key="1">
    <citation type="submission" date="2022-11" db="UniProtKB">
        <authorList>
            <consortium name="WormBaseParasite"/>
        </authorList>
    </citation>
    <scope>IDENTIFICATION</scope>
</reference>